<dbReference type="Pfam" id="PF10592">
    <property type="entry name" value="AIPR"/>
    <property type="match status" value="1"/>
</dbReference>
<reference evidence="2 3" key="1">
    <citation type="submission" date="2017-08" db="EMBL/GenBank/DDBJ databases">
        <authorList>
            <person name="de Groot N.N."/>
        </authorList>
    </citation>
    <scope>NUCLEOTIDE SEQUENCE [LARGE SCALE GENOMIC DNA]</scope>
    <source>
        <strain evidence="2 3">HM2</strain>
    </source>
</reference>
<dbReference type="InterPro" id="IPR018891">
    <property type="entry name" value="AIPR_C"/>
</dbReference>
<protein>
    <submittedName>
        <fullName evidence="2">AIPR protein</fullName>
    </submittedName>
</protein>
<gene>
    <name evidence="2" type="ORF">SAMN05661053_1526</name>
</gene>
<organism evidence="2 3">
    <name type="scientific">Fibrobacter succinogenes</name>
    <name type="common">Bacteroides succinogenes</name>
    <dbReference type="NCBI Taxonomy" id="833"/>
    <lineage>
        <taxon>Bacteria</taxon>
        <taxon>Pseudomonadati</taxon>
        <taxon>Fibrobacterota</taxon>
        <taxon>Fibrobacteria</taxon>
        <taxon>Fibrobacterales</taxon>
        <taxon>Fibrobacteraceae</taxon>
        <taxon>Fibrobacter</taxon>
    </lineage>
</organism>
<evidence type="ECO:0000259" key="1">
    <source>
        <dbReference type="Pfam" id="PF10592"/>
    </source>
</evidence>
<accession>A0A380S582</accession>
<sequence length="630" mass="73206">MELTKSQERRLAFVASLLSLNPNDPNDRIKALRHLNLDENGCFHGFQYSQGFMEFFIFLDEDTPLEKVVAHLNADLKQLQIAVFRTSDPTNPFFLSLREEADPWAVNKISDDETEEDVDAPASRPYMETLEITVLRTRASRDITDSELERTLKDMRRKLTLWKADVKAKLEIIAEHDDLTRDFRSADDKLEIEMDSEPLHLTSDHGELFLGFCPIRTIFDYHVALGKRLKTKHNMAIVSSNIRTYLGNLTHTNAALIDAFQTMERNDDKNVNVDDFPFLHNGMTLTGDDLRLKERDGKKVLFIERPKIINGAQSLFTYEQYAKKSKHPVNPQVLVKVVVPYQGADNFLNQVTMANNRQNPVFSYHLRAADDLQFFIWQRYQEEGFTYVYKDGVRLKARTRKLEVRMRPELAKTLFMMDGKLSECRSSDCIFDKETLYQRCFGAFVRVAPEKEKDFVRKTIAFTKAWQLLSRLPIKIRKVTPGKGVSIEANDDNPLTRITWNGRLEDKFIFRSAVKDLVVALALRHWLIYGNPIQDFEWLVENELNFNDSILKYASRIYTDDLKNILISEFKDNTNYYDTITTIDKDSGESVERRLWKGFSNTATYDKMIELLCKKNPAWEKCRGGIEVFL</sequence>
<feature type="domain" description="Abortive phage infection protein C-terminal" evidence="1">
    <location>
        <begin position="240"/>
        <end position="391"/>
    </location>
</feature>
<dbReference type="EMBL" id="UHJL01000002">
    <property type="protein sequence ID" value="SUQ24133.1"/>
    <property type="molecule type" value="Genomic_DNA"/>
</dbReference>
<dbReference type="RefSeq" id="WP_088661030.1">
    <property type="nucleotide sequence ID" value="NZ_UHJL01000002.1"/>
</dbReference>
<evidence type="ECO:0000313" key="2">
    <source>
        <dbReference type="EMBL" id="SUQ24133.1"/>
    </source>
</evidence>
<dbReference type="AlphaFoldDB" id="A0A380S582"/>
<name>A0A380S582_FIBSU</name>
<dbReference type="Proteomes" id="UP000255423">
    <property type="component" value="Unassembled WGS sequence"/>
</dbReference>
<evidence type="ECO:0000313" key="3">
    <source>
        <dbReference type="Proteomes" id="UP000255423"/>
    </source>
</evidence>
<proteinExistence type="predicted"/>